<dbReference type="Proteomes" id="UP000887565">
    <property type="component" value="Unplaced"/>
</dbReference>
<keyword evidence="1" id="KW-0732">Signal</keyword>
<accession>A0A915KVZ7</accession>
<reference evidence="3" key="1">
    <citation type="submission" date="2022-11" db="UniProtKB">
        <authorList>
            <consortium name="WormBaseParasite"/>
        </authorList>
    </citation>
    <scope>IDENTIFICATION</scope>
</reference>
<sequence length="90" mass="9853">MTVAGWVFRPAWLMACQMASTTGDECSIAKKVISTRIAQIVPLVMNSSARWMALGPRTRNTGGADNMLLAVMREVGFGRSHKSVHTTKEE</sequence>
<keyword evidence="2" id="KW-1185">Reference proteome</keyword>
<organism evidence="2 3">
    <name type="scientific">Romanomermis culicivorax</name>
    <name type="common">Nematode worm</name>
    <dbReference type="NCBI Taxonomy" id="13658"/>
    <lineage>
        <taxon>Eukaryota</taxon>
        <taxon>Metazoa</taxon>
        <taxon>Ecdysozoa</taxon>
        <taxon>Nematoda</taxon>
        <taxon>Enoplea</taxon>
        <taxon>Dorylaimia</taxon>
        <taxon>Mermithida</taxon>
        <taxon>Mermithoidea</taxon>
        <taxon>Mermithidae</taxon>
        <taxon>Romanomermis</taxon>
    </lineage>
</organism>
<feature type="chain" id="PRO_5037777949" evidence="1">
    <location>
        <begin position="24"/>
        <end position="90"/>
    </location>
</feature>
<dbReference type="WBParaSite" id="nRc.2.0.1.t43112-RA">
    <property type="protein sequence ID" value="nRc.2.0.1.t43112-RA"/>
    <property type="gene ID" value="nRc.2.0.1.g43112"/>
</dbReference>
<proteinExistence type="predicted"/>
<protein>
    <submittedName>
        <fullName evidence="3">Secreted protein</fullName>
    </submittedName>
</protein>
<evidence type="ECO:0000256" key="1">
    <source>
        <dbReference type="SAM" id="SignalP"/>
    </source>
</evidence>
<dbReference type="AlphaFoldDB" id="A0A915KVZ7"/>
<feature type="signal peptide" evidence="1">
    <location>
        <begin position="1"/>
        <end position="23"/>
    </location>
</feature>
<evidence type="ECO:0000313" key="2">
    <source>
        <dbReference type="Proteomes" id="UP000887565"/>
    </source>
</evidence>
<name>A0A915KVZ7_ROMCU</name>
<evidence type="ECO:0000313" key="3">
    <source>
        <dbReference type="WBParaSite" id="nRc.2.0.1.t43112-RA"/>
    </source>
</evidence>